<name>A0ABU2N3A4_9PSEU</name>
<keyword evidence="6" id="KW-1185">Reference proteome</keyword>
<keyword evidence="3" id="KW-0143">Chaperone</keyword>
<dbReference type="Gene3D" id="3.30.420.40">
    <property type="match status" value="2"/>
</dbReference>
<comment type="caution">
    <text evidence="5">The sequence shown here is derived from an EMBL/GenBank/DDBJ whole genome shotgun (WGS) entry which is preliminary data.</text>
</comment>
<dbReference type="PANTHER" id="PTHR42749:SF1">
    <property type="entry name" value="CELL SHAPE-DETERMINING PROTEIN MREB"/>
    <property type="match status" value="1"/>
</dbReference>
<dbReference type="PANTHER" id="PTHR42749">
    <property type="entry name" value="CELL SHAPE-DETERMINING PROTEIN MREB"/>
    <property type="match status" value="1"/>
</dbReference>
<dbReference type="RefSeq" id="WP_311554122.1">
    <property type="nucleotide sequence ID" value="NZ_JAVREJ010000001.1"/>
</dbReference>
<feature type="region of interest" description="Disordered" evidence="4">
    <location>
        <begin position="360"/>
        <end position="384"/>
    </location>
</feature>
<protein>
    <submittedName>
        <fullName evidence="5">Hsp70 family protein</fullName>
    </submittedName>
</protein>
<dbReference type="Gene3D" id="3.90.640.10">
    <property type="entry name" value="Actin, Chain A, domain 4"/>
    <property type="match status" value="1"/>
</dbReference>
<organism evidence="5 6">
    <name type="scientific">Pseudonocardia charpentierae</name>
    <dbReference type="NCBI Taxonomy" id="3075545"/>
    <lineage>
        <taxon>Bacteria</taxon>
        <taxon>Bacillati</taxon>
        <taxon>Actinomycetota</taxon>
        <taxon>Actinomycetes</taxon>
        <taxon>Pseudonocardiales</taxon>
        <taxon>Pseudonocardiaceae</taxon>
        <taxon>Pseudonocardia</taxon>
    </lineage>
</organism>
<sequence length="602" mass="61705">MSYQLGIDFGTTFTAAAVRRAEGPGDTEVVPLGGRDGVPSVLHLARDERVTVGEAAAGLAGIDPTRVVRGLKRRVGDPEPVMLGGHPWSAEELSARLLRWVVDRVAEREGEAPARIALAHPATWSAHTLERLAAALAGHGLGVTFVAEPRAAAHAVAAGTAPGDALAVFDVGGGRSDAAVLRRGGASGDGFAVLGVPEAIADLGGLDIDELVWQHVRTSLPDDVQPVARVRRACTLAKETLSSEPEVVVRIRRGEFRGAVRLERATFEGLIAPHVDRTVDALDRTIASAGLEPGDLAALLLVGGSARIPLVERAVTAQLGCVPTVHTDPDLVARGAVLALATVGVDEPAPVLAVSAPLAVTSPDSEADDAEESAAEEAAVEEAAAEETAVEETVQSGEVSADPGADAPTLVFALPMMDVPTTRITSVATPVEPAAPAQPAGRPSGRVRNSAVLDPTIPGPRRSLPRMLVGVGAVIVAALVLVALFRPDGPLDPPLDPTAVDGTHQTAVPIPVGSERSAVVPAPVAGVRAEMDLDPPRTTAVRPVKERPAGSRPSVTTTPPTIPESSDLPTRVPSRAGGVRAEAAAPVMVTPREASVAAPPVV</sequence>
<dbReference type="InterPro" id="IPR043129">
    <property type="entry name" value="ATPase_NBD"/>
</dbReference>
<dbReference type="EMBL" id="JAVREJ010000001">
    <property type="protein sequence ID" value="MDT0348226.1"/>
    <property type="molecule type" value="Genomic_DNA"/>
</dbReference>
<keyword evidence="2" id="KW-0067">ATP-binding</keyword>
<feature type="compositionally biased region" description="Polar residues" evidence="4">
    <location>
        <begin position="553"/>
        <end position="568"/>
    </location>
</feature>
<evidence type="ECO:0000256" key="2">
    <source>
        <dbReference type="ARBA" id="ARBA00022840"/>
    </source>
</evidence>
<evidence type="ECO:0000256" key="4">
    <source>
        <dbReference type="SAM" id="MobiDB-lite"/>
    </source>
</evidence>
<dbReference type="Proteomes" id="UP001183202">
    <property type="component" value="Unassembled WGS sequence"/>
</dbReference>
<dbReference type="Pfam" id="PF00012">
    <property type="entry name" value="HSP70"/>
    <property type="match status" value="1"/>
</dbReference>
<feature type="compositionally biased region" description="Acidic residues" evidence="4">
    <location>
        <begin position="365"/>
        <end position="384"/>
    </location>
</feature>
<feature type="region of interest" description="Disordered" evidence="4">
    <location>
        <begin position="432"/>
        <end position="454"/>
    </location>
</feature>
<evidence type="ECO:0000256" key="1">
    <source>
        <dbReference type="ARBA" id="ARBA00022741"/>
    </source>
</evidence>
<reference evidence="6" key="1">
    <citation type="submission" date="2023-07" db="EMBL/GenBank/DDBJ databases">
        <title>30 novel species of actinomycetes from the DSMZ collection.</title>
        <authorList>
            <person name="Nouioui I."/>
        </authorList>
    </citation>
    <scope>NUCLEOTIDE SEQUENCE [LARGE SCALE GENOMIC DNA]</scope>
    <source>
        <strain evidence="6">DSM 45834</strain>
    </source>
</reference>
<keyword evidence="1" id="KW-0547">Nucleotide-binding</keyword>
<evidence type="ECO:0000256" key="3">
    <source>
        <dbReference type="ARBA" id="ARBA00023186"/>
    </source>
</evidence>
<proteinExistence type="predicted"/>
<dbReference type="InterPro" id="IPR013126">
    <property type="entry name" value="Hsp_70_fam"/>
</dbReference>
<feature type="region of interest" description="Disordered" evidence="4">
    <location>
        <begin position="537"/>
        <end position="584"/>
    </location>
</feature>
<accession>A0ABU2N3A4</accession>
<dbReference type="SUPFAM" id="SSF53067">
    <property type="entry name" value="Actin-like ATPase domain"/>
    <property type="match status" value="2"/>
</dbReference>
<gene>
    <name evidence="5" type="ORF">RM445_01655</name>
</gene>
<evidence type="ECO:0000313" key="6">
    <source>
        <dbReference type="Proteomes" id="UP001183202"/>
    </source>
</evidence>
<evidence type="ECO:0000313" key="5">
    <source>
        <dbReference type="EMBL" id="MDT0348226.1"/>
    </source>
</evidence>